<protein>
    <recommendedName>
        <fullName evidence="6">Radical SAM core domain-containing protein</fullName>
    </recommendedName>
</protein>
<dbReference type="Pfam" id="PF04055">
    <property type="entry name" value="Radical_SAM"/>
    <property type="match status" value="1"/>
</dbReference>
<proteinExistence type="predicted"/>
<keyword evidence="2" id="KW-0949">S-adenosyl-L-methionine</keyword>
<evidence type="ECO:0000256" key="2">
    <source>
        <dbReference type="ARBA" id="ARBA00022691"/>
    </source>
</evidence>
<dbReference type="PANTHER" id="PTHR13932:SF5">
    <property type="entry name" value="RADICAL S-ADENOSYL METHIONINE DOMAIN-CONTAINING PROTEIN 1, MITOCHONDRIAL"/>
    <property type="match status" value="1"/>
</dbReference>
<dbReference type="InterPro" id="IPR010723">
    <property type="entry name" value="HemN_C"/>
</dbReference>
<dbReference type="InterPro" id="IPR034505">
    <property type="entry name" value="Coproporphyrinogen-III_oxidase"/>
</dbReference>
<evidence type="ECO:0000256" key="1">
    <source>
        <dbReference type="ARBA" id="ARBA00001966"/>
    </source>
</evidence>
<dbReference type="InterPro" id="IPR058240">
    <property type="entry name" value="rSAM_sf"/>
</dbReference>
<dbReference type="InterPro" id="IPR007197">
    <property type="entry name" value="rSAM"/>
</dbReference>
<dbReference type="EMBL" id="WTPX01000078">
    <property type="protein sequence ID" value="NNJ26450.1"/>
    <property type="molecule type" value="Genomic_DNA"/>
</dbReference>
<dbReference type="PROSITE" id="PS51918">
    <property type="entry name" value="RADICAL_SAM"/>
    <property type="match status" value="1"/>
</dbReference>
<dbReference type="Gene3D" id="3.20.20.70">
    <property type="entry name" value="Aldolase class I"/>
    <property type="match status" value="1"/>
</dbReference>
<keyword evidence="3" id="KW-0479">Metal-binding</keyword>
<dbReference type="Pfam" id="PF06969">
    <property type="entry name" value="HemN_C"/>
    <property type="match status" value="1"/>
</dbReference>
<dbReference type="SUPFAM" id="SSF102114">
    <property type="entry name" value="Radical SAM enzymes"/>
    <property type="match status" value="1"/>
</dbReference>
<dbReference type="Proteomes" id="UP000609651">
    <property type="component" value="Unassembled WGS sequence"/>
</dbReference>
<keyword evidence="5" id="KW-0411">Iron-sulfur</keyword>
<organism evidence="7 8">
    <name type="scientific">Alienimonas chondri</name>
    <dbReference type="NCBI Taxonomy" id="2681879"/>
    <lineage>
        <taxon>Bacteria</taxon>
        <taxon>Pseudomonadati</taxon>
        <taxon>Planctomycetota</taxon>
        <taxon>Planctomycetia</taxon>
        <taxon>Planctomycetales</taxon>
        <taxon>Planctomycetaceae</taxon>
        <taxon>Alienimonas</taxon>
    </lineage>
</organism>
<sequence length="483" mass="54306">MPDLAPADAASPDSDAAALPNRLPVVDSAAEAGAACDSDGETTTTKAKGSTEVGSYFVSNYPPFSQWTEAAVPAALDALNGAPPSGAIDPSVPLGLYIHIPFCRKRCKFCYFRVYTQQNAKTVRGYVDSLEAEFAKLQHTPGVQGRELEFAYFGGGTPSYLSSKQLRSMRDKLQTHLNWETAREVTFECEPGTLNEEKVKTLKEIGVTRLSLGIENFDDTILEVNGRAHLTPEVYEAWEWINAADFPQVNIDLIAGMIGETDANWRRNLEEAAKLDPDNITVYQMELPHNTIISKEIKELGVDSPIADWDTKRRWMDETIDYLADFGYVPSSGNEFVKNRETDRFVYRDSLWRGADLLATGVSSFGHFQGVHYQNLDKIDDYQAAVEAGDWPINRALVPTQHQQLIREFVLQLKEGRVHVRPFQEKFNVDVRQEFAEPLKNQTAAGYLNVEGEEIVLTRKGLLQTDSLLPEYFEEQFKRVRYT</sequence>
<comment type="caution">
    <text evidence="7">The sequence shown here is derived from an EMBL/GenBank/DDBJ whole genome shotgun (WGS) entry which is preliminary data.</text>
</comment>
<dbReference type="InterPro" id="IPR013785">
    <property type="entry name" value="Aldolase_TIM"/>
</dbReference>
<dbReference type="PANTHER" id="PTHR13932">
    <property type="entry name" value="COPROPORPHYRINIGEN III OXIDASE"/>
    <property type="match status" value="1"/>
</dbReference>
<evidence type="ECO:0000256" key="5">
    <source>
        <dbReference type="ARBA" id="ARBA00023014"/>
    </source>
</evidence>
<dbReference type="InterPro" id="IPR006638">
    <property type="entry name" value="Elp3/MiaA/NifB-like_rSAM"/>
</dbReference>
<feature type="domain" description="Radical SAM core" evidence="6">
    <location>
        <begin position="88"/>
        <end position="325"/>
    </location>
</feature>
<dbReference type="SFLD" id="SFLDG01082">
    <property type="entry name" value="B12-binding_domain_containing"/>
    <property type="match status" value="1"/>
</dbReference>
<keyword evidence="8" id="KW-1185">Reference proteome</keyword>
<reference evidence="7 8" key="1">
    <citation type="journal article" date="2020" name="Syst. Appl. Microbiol.">
        <title>Alienimonas chondri sp. nov., a novel planctomycete isolated from the biofilm of the red alga Chondrus crispus.</title>
        <authorList>
            <person name="Vitorino I."/>
            <person name="Albuquerque L."/>
            <person name="Wiegand S."/>
            <person name="Kallscheuer N."/>
            <person name="da Costa M.S."/>
            <person name="Lobo-da-Cunha A."/>
            <person name="Jogler C."/>
            <person name="Lage O.M."/>
        </authorList>
    </citation>
    <scope>NUCLEOTIDE SEQUENCE [LARGE SCALE GENOMIC DNA]</scope>
    <source>
        <strain evidence="7 8">LzC2</strain>
    </source>
</reference>
<keyword evidence="4" id="KW-0408">Iron</keyword>
<gene>
    <name evidence="7" type="ORF">LzC2_25350</name>
</gene>
<dbReference type="SMART" id="SM00729">
    <property type="entry name" value="Elp3"/>
    <property type="match status" value="1"/>
</dbReference>
<name>A0ABX1VFX8_9PLAN</name>
<evidence type="ECO:0000313" key="8">
    <source>
        <dbReference type="Proteomes" id="UP000609651"/>
    </source>
</evidence>
<evidence type="ECO:0000313" key="7">
    <source>
        <dbReference type="EMBL" id="NNJ26450.1"/>
    </source>
</evidence>
<dbReference type="SFLD" id="SFLDS00029">
    <property type="entry name" value="Radical_SAM"/>
    <property type="match status" value="1"/>
</dbReference>
<dbReference type="RefSeq" id="WP_171187499.1">
    <property type="nucleotide sequence ID" value="NZ_WTPX01000078.1"/>
</dbReference>
<dbReference type="SFLD" id="SFLDG01065">
    <property type="entry name" value="anaerobic_coproporphyrinogen-I"/>
    <property type="match status" value="1"/>
</dbReference>
<evidence type="ECO:0000256" key="4">
    <source>
        <dbReference type="ARBA" id="ARBA00023004"/>
    </source>
</evidence>
<comment type="cofactor">
    <cofactor evidence="1">
        <name>[4Fe-4S] cluster</name>
        <dbReference type="ChEBI" id="CHEBI:49883"/>
    </cofactor>
</comment>
<evidence type="ECO:0000256" key="3">
    <source>
        <dbReference type="ARBA" id="ARBA00022723"/>
    </source>
</evidence>
<accession>A0ABX1VFX8</accession>
<evidence type="ECO:0000259" key="6">
    <source>
        <dbReference type="PROSITE" id="PS51918"/>
    </source>
</evidence>